<evidence type="ECO:0000313" key="2">
    <source>
        <dbReference type="Proteomes" id="UP001460072"/>
    </source>
</evidence>
<proteinExistence type="predicted"/>
<accession>A0ABU9N431</accession>
<protein>
    <submittedName>
        <fullName evidence="1">Uncharacterized protein</fullName>
    </submittedName>
</protein>
<organism evidence="1 2">
    <name type="scientific">Flavobacterium aureirubrum</name>
    <dbReference type="NCBI Taxonomy" id="3133147"/>
    <lineage>
        <taxon>Bacteria</taxon>
        <taxon>Pseudomonadati</taxon>
        <taxon>Bacteroidota</taxon>
        <taxon>Flavobacteriia</taxon>
        <taxon>Flavobacteriales</taxon>
        <taxon>Flavobacteriaceae</taxon>
        <taxon>Flavobacterium</taxon>
    </lineage>
</organism>
<gene>
    <name evidence="1" type="ORF">WFZ85_07600</name>
</gene>
<dbReference type="RefSeq" id="WP_342695683.1">
    <property type="nucleotide sequence ID" value="NZ_JBCGDO010000007.1"/>
</dbReference>
<dbReference type="Proteomes" id="UP001460072">
    <property type="component" value="Unassembled WGS sequence"/>
</dbReference>
<dbReference type="EMBL" id="JBCGDO010000007">
    <property type="protein sequence ID" value="MEM0542477.1"/>
    <property type="molecule type" value="Genomic_DNA"/>
</dbReference>
<keyword evidence="2" id="KW-1185">Reference proteome</keyword>
<reference evidence="1 2" key="1">
    <citation type="submission" date="2024-03" db="EMBL/GenBank/DDBJ databases">
        <title>Two novel species of the genus Flavobacterium exhibiting potentially degradation of complex polysaccharides.</title>
        <authorList>
            <person name="Lian X."/>
        </authorList>
    </citation>
    <scope>NUCLEOTIDE SEQUENCE [LARGE SCALE GENOMIC DNA]</scope>
    <source>
        <strain evidence="2">j3</strain>
    </source>
</reference>
<comment type="caution">
    <text evidence="1">The sequence shown here is derived from an EMBL/GenBank/DDBJ whole genome shotgun (WGS) entry which is preliminary data.</text>
</comment>
<name>A0ABU9N431_9FLAO</name>
<sequence>MATREREDRKDIELKWIEYVFNNPIFEEIQTDGRIKRWAYIEEVQKYLRIIILEDKITIHNAFFDRNFKI</sequence>
<evidence type="ECO:0000313" key="1">
    <source>
        <dbReference type="EMBL" id="MEM0542477.1"/>
    </source>
</evidence>